<dbReference type="InterPro" id="IPR016181">
    <property type="entry name" value="Acyl_CoA_acyltransferase"/>
</dbReference>
<gene>
    <name evidence="1" type="ORF">SAMN06296008_11196</name>
</gene>
<name>A0A1W2B5P2_9BURK</name>
<dbReference type="Gene3D" id="3.40.630.30">
    <property type="match status" value="1"/>
</dbReference>
<dbReference type="EMBL" id="FWXJ01000011">
    <property type="protein sequence ID" value="SMC68246.1"/>
    <property type="molecule type" value="Genomic_DNA"/>
</dbReference>
<protein>
    <recommendedName>
        <fullName evidence="3">GNAT family N-acetyltransferase</fullName>
    </recommendedName>
</protein>
<accession>A0A1W2B5P2</accession>
<dbReference type="STRING" id="1938817.SAMN06296008_11196"/>
<dbReference type="OrthoDB" id="9776898at2"/>
<dbReference type="Proteomes" id="UP000192708">
    <property type="component" value="Unassembled WGS sequence"/>
</dbReference>
<evidence type="ECO:0000313" key="1">
    <source>
        <dbReference type="EMBL" id="SMC68246.1"/>
    </source>
</evidence>
<organism evidence="1 2">
    <name type="scientific">Polynucleobacter kasalickyi</name>
    <dbReference type="NCBI Taxonomy" id="1938817"/>
    <lineage>
        <taxon>Bacteria</taxon>
        <taxon>Pseudomonadati</taxon>
        <taxon>Pseudomonadota</taxon>
        <taxon>Betaproteobacteria</taxon>
        <taxon>Burkholderiales</taxon>
        <taxon>Burkholderiaceae</taxon>
        <taxon>Polynucleobacter</taxon>
    </lineage>
</organism>
<dbReference type="InterPro" id="IPR007434">
    <property type="entry name" value="FemAB-like"/>
</dbReference>
<evidence type="ECO:0000313" key="2">
    <source>
        <dbReference type="Proteomes" id="UP000192708"/>
    </source>
</evidence>
<dbReference type="Pfam" id="PF04339">
    <property type="entry name" value="FemAB_like"/>
    <property type="match status" value="1"/>
</dbReference>
<dbReference type="AlphaFoldDB" id="A0A1W2B5P2"/>
<keyword evidence="2" id="KW-1185">Reference proteome</keyword>
<proteinExistence type="predicted"/>
<dbReference type="PANTHER" id="PTHR47017:SF1">
    <property type="entry name" value="ACYL-COA"/>
    <property type="match status" value="1"/>
</dbReference>
<dbReference type="PANTHER" id="PTHR47017">
    <property type="entry name" value="ACYL-COA"/>
    <property type="match status" value="1"/>
</dbReference>
<dbReference type="SUPFAM" id="SSF55729">
    <property type="entry name" value="Acyl-CoA N-acyltransferases (Nat)"/>
    <property type="match status" value="1"/>
</dbReference>
<reference evidence="1 2" key="1">
    <citation type="submission" date="2017-04" db="EMBL/GenBank/DDBJ databases">
        <authorList>
            <person name="Afonso C.L."/>
            <person name="Miller P.J."/>
            <person name="Scott M.A."/>
            <person name="Spackman E."/>
            <person name="Goraichik I."/>
            <person name="Dimitrov K.M."/>
            <person name="Suarez D.L."/>
            <person name="Swayne D.E."/>
        </authorList>
    </citation>
    <scope>NUCLEOTIDE SEQUENCE [LARGE SCALE GENOMIC DNA]</scope>
    <source>
        <strain evidence="1 2">VK13</strain>
    </source>
</reference>
<evidence type="ECO:0008006" key="3">
    <source>
        <dbReference type="Google" id="ProtNLM"/>
    </source>
</evidence>
<sequence>MFYTEVHHSIRDIPAVEWNQLITDPDASPFIRHEYLAALEISESVSVKTGWQPCHFTVRSRQNGALLCAMPAYLKKHSYGEYVFDWAWANAYQQNGLEYYPKLLSAIPFTPVGGSRLIGSHQQAQEMIIASALAWIKEQKISSMHLLFPLIGTEELLKKFNFLRRESIQFHWQNQSLDRPNEQLQDFNEFVYTLNKKRRNNILRERQSVLDAGVSFEHKPGATLDSKDWDDFYTFYESNYINHGNAPYLTRSFFELIGQSMQEYIHIIFAIKNNRRIASSLLFRNREKLERAYGRYWGSTEYVSNLHFETAYYQTIEFCIAEKISVFEGGAQGEHKIHRGLLPVNLYSMHYLVDDRFANAIEDFLQREGNSMHRYLNELVEHQPLKKI</sequence>